<keyword evidence="11" id="KW-0735">Signal-anchor</keyword>
<evidence type="ECO:0000256" key="5">
    <source>
        <dbReference type="ARBA" id="ARBA00022676"/>
    </source>
</evidence>
<name>A0A0E0M3S5_ORYPU</name>
<dbReference type="GO" id="GO:0000139">
    <property type="term" value="C:Golgi membrane"/>
    <property type="evidence" value="ECO:0007669"/>
    <property type="project" value="UniProtKB-SubCell"/>
</dbReference>
<dbReference type="Gene3D" id="1.10.510.10">
    <property type="entry name" value="Transferase(Phosphotransferase) domain 1"/>
    <property type="match status" value="1"/>
</dbReference>
<reference evidence="21" key="1">
    <citation type="submission" date="2015-04" db="UniProtKB">
        <authorList>
            <consortium name="EnsemblPlants"/>
        </authorList>
    </citation>
    <scope>IDENTIFICATION</scope>
</reference>
<dbReference type="InterPro" id="IPR000719">
    <property type="entry name" value="Prot_kinase_dom"/>
</dbReference>
<dbReference type="Pfam" id="PF01501">
    <property type="entry name" value="Glyco_transf_8"/>
    <property type="match status" value="1"/>
</dbReference>
<dbReference type="EnsemblPlants" id="OPUNC09G15800.1">
    <property type="protein sequence ID" value="OPUNC09G15800.1"/>
    <property type="gene ID" value="OPUNC09G15800"/>
</dbReference>
<feature type="domain" description="Protein kinase" evidence="20">
    <location>
        <begin position="693"/>
        <end position="971"/>
    </location>
</feature>
<dbReference type="InterPro" id="IPR029993">
    <property type="entry name" value="GAUT"/>
</dbReference>
<dbReference type="Gene3D" id="3.30.200.20">
    <property type="entry name" value="Phosphorylase Kinase, domain 1"/>
    <property type="match status" value="1"/>
</dbReference>
<keyword evidence="9" id="KW-0418">Kinase</keyword>
<evidence type="ECO:0000256" key="11">
    <source>
        <dbReference type="ARBA" id="ARBA00022968"/>
    </source>
</evidence>
<dbReference type="InterPro" id="IPR011009">
    <property type="entry name" value="Kinase-like_dom_sf"/>
</dbReference>
<keyword evidence="6" id="KW-0808">Transferase</keyword>
<dbReference type="SUPFAM" id="SSF53448">
    <property type="entry name" value="Nucleotide-diphospho-sugar transferases"/>
    <property type="match status" value="1"/>
</dbReference>
<dbReference type="GO" id="GO:0047262">
    <property type="term" value="F:polygalacturonate 4-alpha-galacturonosyltransferase activity"/>
    <property type="evidence" value="ECO:0007669"/>
    <property type="project" value="InterPro"/>
</dbReference>
<dbReference type="SMART" id="SM00220">
    <property type="entry name" value="S_TKc"/>
    <property type="match status" value="1"/>
</dbReference>
<evidence type="ECO:0000256" key="7">
    <source>
        <dbReference type="ARBA" id="ARBA00022692"/>
    </source>
</evidence>
<keyword evidence="12 19" id="KW-1133">Transmembrane helix</keyword>
<evidence type="ECO:0000256" key="12">
    <source>
        <dbReference type="ARBA" id="ARBA00022989"/>
    </source>
</evidence>
<evidence type="ECO:0000256" key="16">
    <source>
        <dbReference type="ARBA" id="ARBA00023316"/>
    </source>
</evidence>
<dbReference type="InterPro" id="IPR002495">
    <property type="entry name" value="Glyco_trans_8"/>
</dbReference>
<keyword evidence="15" id="KW-0325">Glycoprotein</keyword>
<evidence type="ECO:0000256" key="9">
    <source>
        <dbReference type="ARBA" id="ARBA00022777"/>
    </source>
</evidence>
<dbReference type="GO" id="GO:0071555">
    <property type="term" value="P:cell wall organization"/>
    <property type="evidence" value="ECO:0007669"/>
    <property type="project" value="UniProtKB-KW"/>
</dbReference>
<comment type="pathway">
    <text evidence="2">Glycan metabolism; pectin biosynthesis.</text>
</comment>
<dbReference type="FunFam" id="1.10.510.10:FF:000317">
    <property type="entry name" value="PTI1-like tyrosine-protein kinase At3g15890"/>
    <property type="match status" value="1"/>
</dbReference>
<evidence type="ECO:0000256" key="4">
    <source>
        <dbReference type="ARBA" id="ARBA00022527"/>
    </source>
</evidence>
<keyword evidence="16" id="KW-0961">Cell wall biogenesis/degradation</keyword>
<comment type="subcellular location">
    <subcellularLocation>
        <location evidence="1">Golgi apparatus membrane</location>
        <topology evidence="1">Single-pass type II membrane protein</topology>
    </subcellularLocation>
</comment>
<feature type="region of interest" description="Disordered" evidence="18">
    <location>
        <begin position="990"/>
        <end position="1011"/>
    </location>
</feature>
<dbReference type="FunFam" id="3.90.550.10:FF:000056">
    <property type="entry name" value="Hexosyltransferase"/>
    <property type="match status" value="1"/>
</dbReference>
<dbReference type="InterPro" id="IPR029044">
    <property type="entry name" value="Nucleotide-diphossugar_trans"/>
</dbReference>
<dbReference type="eggNOG" id="KOG1187">
    <property type="taxonomic scope" value="Eukaryota"/>
</dbReference>
<feature type="binding site" evidence="17">
    <location>
        <position position="721"/>
    </location>
    <ligand>
        <name>ATP</name>
        <dbReference type="ChEBI" id="CHEBI:30616"/>
    </ligand>
</feature>
<evidence type="ECO:0000256" key="17">
    <source>
        <dbReference type="PROSITE-ProRule" id="PRU10141"/>
    </source>
</evidence>
<evidence type="ECO:0000256" key="15">
    <source>
        <dbReference type="ARBA" id="ARBA00023180"/>
    </source>
</evidence>
<evidence type="ECO:0000256" key="14">
    <source>
        <dbReference type="ARBA" id="ARBA00023136"/>
    </source>
</evidence>
<dbReference type="SUPFAM" id="SSF56112">
    <property type="entry name" value="Protein kinase-like (PK-like)"/>
    <property type="match status" value="1"/>
</dbReference>
<accession>A0A0E0M3S5</accession>
<keyword evidence="13" id="KW-0333">Golgi apparatus</keyword>
<evidence type="ECO:0000313" key="22">
    <source>
        <dbReference type="Proteomes" id="UP000026962"/>
    </source>
</evidence>
<evidence type="ECO:0000256" key="3">
    <source>
        <dbReference type="ARBA" id="ARBA00006351"/>
    </source>
</evidence>
<dbReference type="HOGENOM" id="CLU_007488_0_0_1"/>
<dbReference type="FunFam" id="3.30.200.20:FF:000406">
    <property type="entry name" value="PTI1-like tyrosine-protein kinase At3g15890"/>
    <property type="match status" value="1"/>
</dbReference>
<dbReference type="Pfam" id="PF07714">
    <property type="entry name" value="PK_Tyr_Ser-Thr"/>
    <property type="match status" value="1"/>
</dbReference>
<evidence type="ECO:0000256" key="18">
    <source>
        <dbReference type="SAM" id="MobiDB-lite"/>
    </source>
</evidence>
<keyword evidence="8 17" id="KW-0547">Nucleotide-binding</keyword>
<dbReference type="GO" id="GO:0045489">
    <property type="term" value="P:pectin biosynthetic process"/>
    <property type="evidence" value="ECO:0007669"/>
    <property type="project" value="UniProtKB-UniPathway"/>
</dbReference>
<dbReference type="Gene3D" id="3.90.550.10">
    <property type="entry name" value="Spore Coat Polysaccharide Biosynthesis Protein SpsA, Chain A"/>
    <property type="match status" value="1"/>
</dbReference>
<reference evidence="21" key="2">
    <citation type="submission" date="2018-05" db="EMBL/GenBank/DDBJ databases">
        <title>OpunRS2 (Oryza punctata Reference Sequence Version 2).</title>
        <authorList>
            <person name="Zhang J."/>
            <person name="Kudrna D."/>
            <person name="Lee S."/>
            <person name="Talag J."/>
            <person name="Welchert J."/>
            <person name="Wing R.A."/>
        </authorList>
    </citation>
    <scope>NUCLEOTIDE SEQUENCE [LARGE SCALE GENOMIC DNA]</scope>
</reference>
<comment type="similarity">
    <text evidence="3">Belongs to the glycosyltransferase 8 family.</text>
</comment>
<sequence length="1022" mass="115608">MAGGGGGGGGRRGVVAPLVVLVFLFVLAPSIFFVACNGGHVHVASGSDPKDREGTQETHWQKQLPTNNLKSILSKEETVFLFRSILNFSVPLVLYMPYGLQMIDTLASSQQDAGALSVDFFRKRAFPSWKTDDLVNDLSNASLDVDDKMNIKLTQLQKMFEGPHTSLNTVWSLKKLREKRREKRAMNLVRKDDEARVKLENAAIDRSKAVDSAVLGKYSIWRKENENDNSDSTVRLMRDQIIMARVYSVLAKSKNKSDLYQELQTRIKESQRAVGEATADSDLHHSAPEKVRVMGQLLSKAREDVYTTQRLRAMLQSADEQVRSLKKQSTFLSQLAAKTIPNSIHCLSMRLTIDYYLLPLEKRKFPRSENLENPELYHYALFSDNVLAASVVVNSTIMNAKEPEKHVFHLVTDKLNFGAMNMWFLLNPPGKATIHVENVYPKLDKILFLDDDIVVQKDLTGLWDVDLNGKVNGAVETCGESFHRFDKYLNFSNPHIARNFDPNACGWAYGMNIFDLKEWKKKDITGIYHRWQNMNEDRVLWKLGTLPPGLLTFYKLTHPLDKSWHVLGLGYNPSIDRSEIDNAAVVHYNGNMKPWLELAMTKYRPYWTRKGEENNIVNLKQFVACLYDCNYHKPSMRLIDHWMSHLGLLTNGSSTRHKLIRTNPSSASKSRPSVDYPWETYTLKEILQATGNFSESNKLGEGGFGTVYWGRTSKGVEIAVKRLKAMTAKAEMEFAVEVEILGRVRHRNLLSLRGFYAGGDERLIVYDYMPNHSLLTHLHPHRGTPSSQQHVPLEWPRRVAIAIGAAEGLSYLHHEASPHIIHRDIKASNVLLDAEFVPKVADFGFAKLIPDGVSHLTTRVKGTLGYLAPEYAMWGKVSESCDVYSFGVLLLELVSARRPLEKLPGGVKREIVQWAAPLVERRKWERLADPRLAGRFDAVQLRNMVETAMLCAQNNAESRPTMAEVVDMLRFSGGERRTKEIVPVATVAGSSDEITTTTDQDDATAGSSEPLDRRNWKLTKLR</sequence>
<dbReference type="Pfam" id="PF25557">
    <property type="entry name" value="GAUT_1"/>
    <property type="match status" value="1"/>
</dbReference>
<dbReference type="CDD" id="cd06429">
    <property type="entry name" value="GT8_like_1"/>
    <property type="match status" value="1"/>
</dbReference>
<feature type="transmembrane region" description="Helical" evidence="19">
    <location>
        <begin position="14"/>
        <end position="35"/>
    </location>
</feature>
<protein>
    <recommendedName>
        <fullName evidence="20">Protein kinase domain-containing protein</fullName>
    </recommendedName>
</protein>
<dbReference type="Proteomes" id="UP000026962">
    <property type="component" value="Chromosome 9"/>
</dbReference>
<dbReference type="InterPro" id="IPR001245">
    <property type="entry name" value="Ser-Thr/Tyr_kinase_cat_dom"/>
</dbReference>
<dbReference type="STRING" id="4537.A0A0E0M3S5"/>
<organism evidence="21">
    <name type="scientific">Oryza punctata</name>
    <name type="common">Red rice</name>
    <dbReference type="NCBI Taxonomy" id="4537"/>
    <lineage>
        <taxon>Eukaryota</taxon>
        <taxon>Viridiplantae</taxon>
        <taxon>Streptophyta</taxon>
        <taxon>Embryophyta</taxon>
        <taxon>Tracheophyta</taxon>
        <taxon>Spermatophyta</taxon>
        <taxon>Magnoliopsida</taxon>
        <taxon>Liliopsida</taxon>
        <taxon>Poales</taxon>
        <taxon>Poaceae</taxon>
        <taxon>BOP clade</taxon>
        <taxon>Oryzoideae</taxon>
        <taxon>Oryzeae</taxon>
        <taxon>Oryzinae</taxon>
        <taxon>Oryza</taxon>
    </lineage>
</organism>
<dbReference type="PROSITE" id="PS50011">
    <property type="entry name" value="PROTEIN_KINASE_DOM"/>
    <property type="match status" value="1"/>
</dbReference>
<evidence type="ECO:0000256" key="8">
    <source>
        <dbReference type="ARBA" id="ARBA00022741"/>
    </source>
</evidence>
<keyword evidence="22" id="KW-1185">Reference proteome</keyword>
<keyword evidence="5" id="KW-0328">Glycosyltransferase</keyword>
<evidence type="ECO:0000256" key="10">
    <source>
        <dbReference type="ARBA" id="ARBA00022840"/>
    </source>
</evidence>
<dbReference type="UniPathway" id="UPA00845"/>
<keyword evidence="7 19" id="KW-0812">Transmembrane</keyword>
<keyword evidence="10 17" id="KW-0067">ATP-binding</keyword>
<dbReference type="InterPro" id="IPR017441">
    <property type="entry name" value="Protein_kinase_ATP_BS"/>
</dbReference>
<evidence type="ECO:0000256" key="19">
    <source>
        <dbReference type="SAM" id="Phobius"/>
    </source>
</evidence>
<evidence type="ECO:0000259" key="20">
    <source>
        <dbReference type="PROSITE" id="PS50011"/>
    </source>
</evidence>
<proteinExistence type="inferred from homology"/>
<dbReference type="AlphaFoldDB" id="A0A0E0M3S5"/>
<dbReference type="PROSITE" id="PS00107">
    <property type="entry name" value="PROTEIN_KINASE_ATP"/>
    <property type="match status" value="1"/>
</dbReference>
<evidence type="ECO:0000256" key="2">
    <source>
        <dbReference type="ARBA" id="ARBA00004877"/>
    </source>
</evidence>
<evidence type="ECO:0000313" key="21">
    <source>
        <dbReference type="EnsemblPlants" id="OPUNC09G15800.1"/>
    </source>
</evidence>
<dbReference type="GO" id="GO:0004672">
    <property type="term" value="F:protein kinase activity"/>
    <property type="evidence" value="ECO:0007669"/>
    <property type="project" value="InterPro"/>
</dbReference>
<dbReference type="Gramene" id="OPUNC09G15800.1">
    <property type="protein sequence ID" value="OPUNC09G15800.1"/>
    <property type="gene ID" value="OPUNC09G15800"/>
</dbReference>
<keyword evidence="14 19" id="KW-0472">Membrane</keyword>
<evidence type="ECO:0000256" key="6">
    <source>
        <dbReference type="ARBA" id="ARBA00022679"/>
    </source>
</evidence>
<dbReference type="PANTHER" id="PTHR32116:SF4">
    <property type="entry name" value="POLYGALACTURONATE 4-ALPHA-GALACTURONOSYLTRANSFERASE"/>
    <property type="match status" value="1"/>
</dbReference>
<evidence type="ECO:0000256" key="1">
    <source>
        <dbReference type="ARBA" id="ARBA00004323"/>
    </source>
</evidence>
<dbReference type="CDD" id="cd14066">
    <property type="entry name" value="STKc_IRAK"/>
    <property type="match status" value="1"/>
</dbReference>
<keyword evidence="4" id="KW-0723">Serine/threonine-protein kinase</keyword>
<evidence type="ECO:0000256" key="13">
    <source>
        <dbReference type="ARBA" id="ARBA00023034"/>
    </source>
</evidence>
<dbReference type="GO" id="GO:0005524">
    <property type="term" value="F:ATP binding"/>
    <property type="evidence" value="ECO:0007669"/>
    <property type="project" value="UniProtKB-UniRule"/>
</dbReference>
<dbReference type="PROSITE" id="PS00108">
    <property type="entry name" value="PROTEIN_KINASE_ST"/>
    <property type="match status" value="1"/>
</dbReference>
<dbReference type="InterPro" id="IPR008271">
    <property type="entry name" value="Ser/Thr_kinase_AS"/>
</dbReference>
<dbReference type="PANTHER" id="PTHR32116">
    <property type="entry name" value="GALACTURONOSYLTRANSFERASE 4-RELATED"/>
    <property type="match status" value="1"/>
</dbReference>